<comment type="caution">
    <text evidence="4">The sequence shown here is derived from an EMBL/GenBank/DDBJ whole genome shotgun (WGS) entry which is preliminary data.</text>
</comment>
<dbReference type="EMBL" id="JAAARO010000004">
    <property type="protein sequence ID" value="KAF5748636.1"/>
    <property type="molecule type" value="Genomic_DNA"/>
</dbReference>
<dbReference type="GO" id="GO:0005874">
    <property type="term" value="C:microtubule"/>
    <property type="evidence" value="ECO:0007669"/>
    <property type="project" value="InterPro"/>
</dbReference>
<feature type="domain" description="TOG" evidence="3">
    <location>
        <begin position="46"/>
        <end position="289"/>
    </location>
</feature>
<keyword evidence="2" id="KW-0812">Transmembrane</keyword>
<feature type="compositionally biased region" description="Low complexity" evidence="1">
    <location>
        <begin position="600"/>
        <end position="611"/>
    </location>
</feature>
<dbReference type="InParanoid" id="A0A7J7DRA0"/>
<accession>A0A7J7DRA0</accession>
<dbReference type="InterPro" id="IPR016024">
    <property type="entry name" value="ARM-type_fold"/>
</dbReference>
<dbReference type="Pfam" id="PF24714">
    <property type="entry name" value="TOR1L1_N"/>
    <property type="match status" value="1"/>
</dbReference>
<dbReference type="Pfam" id="PF24713">
    <property type="entry name" value="TOR1L1_C"/>
    <property type="match status" value="1"/>
</dbReference>
<dbReference type="AlphaFoldDB" id="A0A7J7DRA0"/>
<dbReference type="PANTHER" id="PTHR31355">
    <property type="entry name" value="MICROTUBULE-ASSOCIATED PROTEIN TORTIFOLIA1"/>
    <property type="match status" value="1"/>
</dbReference>
<protein>
    <submittedName>
        <fullName evidence="4">Microtubule-associated protein TORTIFOLIA1</fullName>
    </submittedName>
</protein>
<dbReference type="Proteomes" id="UP000593562">
    <property type="component" value="Unassembled WGS sequence"/>
</dbReference>
<reference evidence="4 5" key="1">
    <citation type="journal article" date="2020" name="Nat. Commun.">
        <title>Genome of Tripterygium wilfordii and identification of cytochrome P450 involved in triptolide biosynthesis.</title>
        <authorList>
            <person name="Tu L."/>
            <person name="Su P."/>
            <person name="Zhang Z."/>
            <person name="Gao L."/>
            <person name="Wang J."/>
            <person name="Hu T."/>
            <person name="Zhou J."/>
            <person name="Zhang Y."/>
            <person name="Zhao Y."/>
            <person name="Liu Y."/>
            <person name="Song Y."/>
            <person name="Tong Y."/>
            <person name="Lu Y."/>
            <person name="Yang J."/>
            <person name="Xu C."/>
            <person name="Jia M."/>
            <person name="Peters R.J."/>
            <person name="Huang L."/>
            <person name="Gao W."/>
        </authorList>
    </citation>
    <scope>NUCLEOTIDE SEQUENCE [LARGE SCALE GENOMIC DNA]</scope>
    <source>
        <strain evidence="5">cv. XIE 37</strain>
        <tissue evidence="4">Leaf</tissue>
    </source>
</reference>
<dbReference type="InterPro" id="IPR034085">
    <property type="entry name" value="TOG"/>
</dbReference>
<sequence>MKGHSQVKTRGPSRVNTQQVIFELKRKVIVALNKLADRDTCQIAADELTKTAECLTAEGIGPFLSCILDTDSEQKSAVRKECVRLMGTLATFHEGLICPHLAKMVTSIVKRLKDQDSVVRDACVETTGILALKLGNSGNESDEAFVALVKPLFEALGEQNKQVQLGSALCLAKVIDNIHYPPVSILQRMLTRTVKLLKNQHFMAKPAVIELNRSIIQAGGAPTKNILSTAMSSIQEALKNSDWSTRKAASAALGELATSGGALLGSYKASCIRSLDTCRFDKVKPVRDTALHALQYWRSLPGSDTPDPSEAGSSIRGDYIDVTSTGESCWKDSTLKKVTSDSAKRRIPLSVRKTCQNYNEDPQRSRWQQEVHIEDSEGSSVSKTVGRMSADVTSVQDMGYEYAQIDDKQECSSVSNLVSESFETKFVTVSHENSLQKSSAQKFTAAESCGEEQIYSARMQDRRSLDSTVTDSCSQAAHGSYFQMSSEMVCIRKQLSEIENKQSNLMDLLEVFSTGIMDSLSTLQSKVLGLEIAVDRIAQDLVHGVKYSDSVSSKLMKQNQGASSPRLSTCTPRPSIDIRNRQPSMFSGKNADIWEENASKSRSSNSTKQSAESWTNTMTKNSRNCTAIDIQKNSNRGAQSMAQFKKNNTVFASVSNANARQTSSEIKYSLWQRVKDFLCKGDMESAYVEAISSGDELVLMELLNRTGPVLDSLSHKTVSSILNLFASYFQEQRFLNSIIPWLDQVVYLGTIRGPNHLVVPAKVRLELLSAIQEAVKMEHYNPAERKSITQLAVELYRLWGKSMSLFNVFIYGIIDGIIVYNTILMLLLYMMKHLKDFLN</sequence>
<dbReference type="InterPro" id="IPR057600">
    <property type="entry name" value="TORTIFOLIA1/SINE1-2_N"/>
</dbReference>
<dbReference type="InterPro" id="IPR057599">
    <property type="entry name" value="TORTIFOLIA1/TORL1-2_C"/>
</dbReference>
<dbReference type="FunCoup" id="A0A7J7DRA0">
    <property type="interactions" value="609"/>
</dbReference>
<feature type="region of interest" description="Disordered" evidence="1">
    <location>
        <begin position="556"/>
        <end position="582"/>
    </location>
</feature>
<keyword evidence="5" id="KW-1185">Reference proteome</keyword>
<feature type="region of interest" description="Disordered" evidence="1">
    <location>
        <begin position="595"/>
        <end position="616"/>
    </location>
</feature>
<dbReference type="GO" id="GO:0008017">
    <property type="term" value="F:microtubule binding"/>
    <property type="evidence" value="ECO:0007669"/>
    <property type="project" value="InterPro"/>
</dbReference>
<evidence type="ECO:0000313" key="5">
    <source>
        <dbReference type="Proteomes" id="UP000593562"/>
    </source>
</evidence>
<organism evidence="4 5">
    <name type="scientific">Tripterygium wilfordii</name>
    <name type="common">Thunder God vine</name>
    <dbReference type="NCBI Taxonomy" id="458696"/>
    <lineage>
        <taxon>Eukaryota</taxon>
        <taxon>Viridiplantae</taxon>
        <taxon>Streptophyta</taxon>
        <taxon>Embryophyta</taxon>
        <taxon>Tracheophyta</taxon>
        <taxon>Spermatophyta</taxon>
        <taxon>Magnoliopsida</taxon>
        <taxon>eudicotyledons</taxon>
        <taxon>Gunneridae</taxon>
        <taxon>Pentapetalae</taxon>
        <taxon>rosids</taxon>
        <taxon>fabids</taxon>
        <taxon>Celastrales</taxon>
        <taxon>Celastraceae</taxon>
        <taxon>Tripterygium</taxon>
    </lineage>
</organism>
<feature type="transmembrane region" description="Helical" evidence="2">
    <location>
        <begin position="808"/>
        <end position="829"/>
    </location>
</feature>
<evidence type="ECO:0000256" key="1">
    <source>
        <dbReference type="SAM" id="MobiDB-lite"/>
    </source>
</evidence>
<keyword evidence="2" id="KW-1133">Transmembrane helix</keyword>
<evidence type="ECO:0000259" key="3">
    <source>
        <dbReference type="SMART" id="SM01349"/>
    </source>
</evidence>
<proteinExistence type="predicted"/>
<keyword evidence="2" id="KW-0472">Membrane</keyword>
<dbReference type="SMART" id="SM01349">
    <property type="entry name" value="TOG"/>
    <property type="match status" value="1"/>
</dbReference>
<name>A0A7J7DRA0_TRIWF</name>
<dbReference type="InterPro" id="IPR011989">
    <property type="entry name" value="ARM-like"/>
</dbReference>
<dbReference type="PANTHER" id="PTHR31355:SF22">
    <property type="entry name" value="TORTIFOLIA1-LIKE PROTEIN 2"/>
    <property type="match status" value="1"/>
</dbReference>
<dbReference type="InterPro" id="IPR033337">
    <property type="entry name" value="TORTIFOLIA1/SINE1-2"/>
</dbReference>
<dbReference type="SUPFAM" id="SSF48371">
    <property type="entry name" value="ARM repeat"/>
    <property type="match status" value="1"/>
</dbReference>
<feature type="compositionally biased region" description="Polar residues" evidence="1">
    <location>
        <begin position="556"/>
        <end position="572"/>
    </location>
</feature>
<evidence type="ECO:0000256" key="2">
    <source>
        <dbReference type="SAM" id="Phobius"/>
    </source>
</evidence>
<dbReference type="Gene3D" id="1.25.10.10">
    <property type="entry name" value="Leucine-rich Repeat Variant"/>
    <property type="match status" value="1"/>
</dbReference>
<gene>
    <name evidence="4" type="ORF">HS088_TW04G00594</name>
</gene>
<evidence type="ECO:0000313" key="4">
    <source>
        <dbReference type="EMBL" id="KAF5748636.1"/>
    </source>
</evidence>